<dbReference type="SMART" id="SM00710">
    <property type="entry name" value="PbH1"/>
    <property type="match status" value="9"/>
</dbReference>
<organism evidence="5 6">
    <name type="scientific">Halogranum gelatinilyticum</name>
    <dbReference type="NCBI Taxonomy" id="660521"/>
    <lineage>
        <taxon>Archaea</taxon>
        <taxon>Methanobacteriati</taxon>
        <taxon>Methanobacteriota</taxon>
        <taxon>Stenosarchaea group</taxon>
        <taxon>Halobacteria</taxon>
        <taxon>Halobacteriales</taxon>
        <taxon>Haloferacaceae</taxon>
    </lineage>
</organism>
<dbReference type="InterPro" id="IPR012334">
    <property type="entry name" value="Pectin_lyas_fold"/>
</dbReference>
<keyword evidence="2" id="KW-0677">Repeat</keyword>
<evidence type="ECO:0000313" key="6">
    <source>
        <dbReference type="Proteomes" id="UP000199451"/>
    </source>
</evidence>
<dbReference type="PANTHER" id="PTHR22990">
    <property type="entry name" value="F-BOX ONLY PROTEIN"/>
    <property type="match status" value="1"/>
</dbReference>
<evidence type="ECO:0000256" key="3">
    <source>
        <dbReference type="ARBA" id="ARBA00022786"/>
    </source>
</evidence>
<dbReference type="EMBL" id="FNHL01000005">
    <property type="protein sequence ID" value="SDN10526.1"/>
    <property type="molecule type" value="Genomic_DNA"/>
</dbReference>
<dbReference type="Pfam" id="PF05048">
    <property type="entry name" value="NosD"/>
    <property type="match status" value="1"/>
</dbReference>
<dbReference type="InterPro" id="IPR006633">
    <property type="entry name" value="Carb-bd_sugar_hydrolysis-dom"/>
</dbReference>
<reference evidence="6" key="1">
    <citation type="submission" date="2016-10" db="EMBL/GenBank/DDBJ databases">
        <authorList>
            <person name="Varghese N."/>
            <person name="Submissions S."/>
        </authorList>
    </citation>
    <scope>NUCLEOTIDE SEQUENCE [LARGE SCALE GENOMIC DNA]</scope>
    <source>
        <strain evidence="6">CGMCC 1.10119</strain>
    </source>
</reference>
<dbReference type="SMART" id="SM00722">
    <property type="entry name" value="CASH"/>
    <property type="match status" value="2"/>
</dbReference>
<dbReference type="SUPFAM" id="SSF51126">
    <property type="entry name" value="Pectin lyase-like"/>
    <property type="match status" value="1"/>
</dbReference>
<dbReference type="Gene3D" id="2.160.20.10">
    <property type="entry name" value="Single-stranded right-handed beta-helix, Pectin lyase-like"/>
    <property type="match status" value="1"/>
</dbReference>
<keyword evidence="3" id="KW-0833">Ubl conjugation pathway</keyword>
<proteinExistence type="predicted"/>
<evidence type="ECO:0000256" key="2">
    <source>
        <dbReference type="ARBA" id="ARBA00022737"/>
    </source>
</evidence>
<comment type="pathway">
    <text evidence="1">Protein modification; protein ubiquitination.</text>
</comment>
<feature type="domain" description="Carbohydrate-binding/sugar hydrolysis" evidence="4">
    <location>
        <begin position="253"/>
        <end position="416"/>
    </location>
</feature>
<dbReference type="InterPro" id="IPR026464">
    <property type="entry name" value="NosD_copper_fam"/>
</dbReference>
<dbReference type="AlphaFoldDB" id="A0A1G9YQ30"/>
<dbReference type="STRING" id="660521.SAMN04487949_3384"/>
<dbReference type="PANTHER" id="PTHR22990:SF15">
    <property type="entry name" value="F-BOX ONLY PROTEIN 10"/>
    <property type="match status" value="1"/>
</dbReference>
<evidence type="ECO:0000256" key="1">
    <source>
        <dbReference type="ARBA" id="ARBA00004906"/>
    </source>
</evidence>
<dbReference type="InterPro" id="IPR006626">
    <property type="entry name" value="PbH1"/>
</dbReference>
<evidence type="ECO:0000259" key="4">
    <source>
        <dbReference type="SMART" id="SM00722"/>
    </source>
</evidence>
<gene>
    <name evidence="5" type="ORF">SAMN04487949_3384</name>
</gene>
<accession>A0A1G9YQ30</accession>
<evidence type="ECO:0000313" key="5">
    <source>
        <dbReference type="EMBL" id="SDN10526.1"/>
    </source>
</evidence>
<sequence>MRGLGVVRQYREYAVVALACLVVLASAGVALGATGRDANGVTRVATAGDADAGGDGRRLVAPGVETGIDTDLEAPTDDGVARVGGDRFETLRAALDAADPGDTVRLHGRFDGPVTVETPNVTLTSASPTRAAVVGDGEGTVLTLAAADVTVHGVWVRNAGWEASENDAAVWITGHGSSVEDSRVSNTTFGIWVDGATDVRLVNNTVVGRESVTPLTKRGNGIQLWRATDAYVAGNRITDVRDGVYYSWASGVVAEDNEMWDIRYGVHYMYSDDCVLRNNTAVDNDVGYALMLSERLAILNNTAVDNDGESGHGVMVKSIDHSVIRGNDLVGNEKGLFVYNSLNNTLSDNLVLENTVGVHLSAGSVRERVSENSFIHNDEPVVADISQQVAWNGTARGNYWSGATVADTDDDGVSETRYQPTGLVEQLVSTTPSARLFVDSPAFALVRRAERTVPIVEGPGVVDQHPLARPPHDEWRRYYAHD</sequence>
<feature type="domain" description="Carbohydrate-binding/sugar hydrolysis" evidence="4">
    <location>
        <begin position="109"/>
        <end position="247"/>
    </location>
</feature>
<dbReference type="InterPro" id="IPR011050">
    <property type="entry name" value="Pectin_lyase_fold/virulence"/>
</dbReference>
<dbReference type="InterPro" id="IPR022441">
    <property type="entry name" value="Para_beta_helix_rpt-2"/>
</dbReference>
<keyword evidence="6" id="KW-1185">Reference proteome</keyword>
<dbReference type="NCBIfam" id="TIGR04247">
    <property type="entry name" value="NosD_copper_fam"/>
    <property type="match status" value="1"/>
</dbReference>
<protein>
    <submittedName>
        <fullName evidence="5">Nitrous oxidase accessory protein</fullName>
    </submittedName>
</protein>
<dbReference type="InterPro" id="IPR007742">
    <property type="entry name" value="NosD_dom"/>
</dbReference>
<dbReference type="RefSeq" id="WP_244510067.1">
    <property type="nucleotide sequence ID" value="NZ_FNHL01000005.1"/>
</dbReference>
<dbReference type="Proteomes" id="UP000199451">
    <property type="component" value="Unassembled WGS sequence"/>
</dbReference>
<name>A0A1G9YQ30_9EURY</name>
<dbReference type="NCBIfam" id="TIGR03804">
    <property type="entry name" value="para_beta_helix"/>
    <property type="match status" value="2"/>
</dbReference>
<dbReference type="InterPro" id="IPR051550">
    <property type="entry name" value="SCF-Subunits/Alg-Epimerases"/>
</dbReference>